<dbReference type="NCBIfam" id="NF008740">
    <property type="entry name" value="PRK11770.1-2"/>
    <property type="match status" value="1"/>
</dbReference>
<sequence>MRTVLNVIWLVLCGFWMAIGYAVAGIVCFILIITIPFGIASFRMANYALWPFGRTVVRKPTAGAMSLIGNIIWFVVAGIWLAIGHVVTGIAMCLTIIGIPLGIASFKMVPISLLPLGATIVSADEYMPGGPPPAQRAAY</sequence>
<feature type="transmembrane region" description="Helical" evidence="1">
    <location>
        <begin position="89"/>
        <end position="106"/>
    </location>
</feature>
<feature type="domain" description="Inner membrane component" evidence="2">
    <location>
        <begin position="68"/>
        <end position="117"/>
    </location>
</feature>
<evidence type="ECO:0000313" key="4">
    <source>
        <dbReference type="Proteomes" id="UP000271469"/>
    </source>
</evidence>
<dbReference type="Proteomes" id="UP000271469">
    <property type="component" value="Chromosome"/>
</dbReference>
<dbReference type="PANTHER" id="PTHR42903">
    <property type="entry name" value="INNER MEMBRANE PROTEIN YCCF"/>
    <property type="match status" value="1"/>
</dbReference>
<dbReference type="OrthoDB" id="3238663at2"/>
<dbReference type="KEGG" id="gom:D7316_03895"/>
<dbReference type="EMBL" id="CP033972">
    <property type="protein sequence ID" value="AZG47287.1"/>
    <property type="molecule type" value="Genomic_DNA"/>
</dbReference>
<evidence type="ECO:0000259" key="2">
    <source>
        <dbReference type="Pfam" id="PF03733"/>
    </source>
</evidence>
<evidence type="ECO:0000313" key="3">
    <source>
        <dbReference type="EMBL" id="AZG47287.1"/>
    </source>
</evidence>
<keyword evidence="4" id="KW-1185">Reference proteome</keyword>
<proteinExistence type="predicted"/>
<gene>
    <name evidence="3" type="primary">yccF</name>
    <name evidence="3" type="ORF">D7316_03895</name>
</gene>
<name>A0A3G8JQB0_9ACTN</name>
<dbReference type="RefSeq" id="WP_124709679.1">
    <property type="nucleotide sequence ID" value="NZ_CP033972.1"/>
</dbReference>
<reference evidence="3 4" key="1">
    <citation type="submission" date="2018-11" db="EMBL/GenBank/DDBJ databases">
        <title>Gordonia insulae sp. nov., isolated from an island soil.</title>
        <authorList>
            <person name="Kim Y.S."/>
            <person name="Kim S.B."/>
        </authorList>
    </citation>
    <scope>NUCLEOTIDE SEQUENCE [LARGE SCALE GENOMIC DNA]</scope>
    <source>
        <strain evidence="3 4">MMS17-SY073</strain>
    </source>
</reference>
<keyword evidence="1" id="KW-0812">Transmembrane</keyword>
<protein>
    <submittedName>
        <fullName evidence="3">Inner membrane protein YccF</fullName>
    </submittedName>
</protein>
<keyword evidence="1" id="KW-0472">Membrane</keyword>
<organism evidence="3 4">
    <name type="scientific">Gordonia insulae</name>
    <dbReference type="NCBI Taxonomy" id="2420509"/>
    <lineage>
        <taxon>Bacteria</taxon>
        <taxon>Bacillati</taxon>
        <taxon>Actinomycetota</taxon>
        <taxon>Actinomycetes</taxon>
        <taxon>Mycobacteriales</taxon>
        <taxon>Gordoniaceae</taxon>
        <taxon>Gordonia</taxon>
    </lineage>
</organism>
<feature type="transmembrane region" description="Helical" evidence="1">
    <location>
        <begin position="6"/>
        <end position="39"/>
    </location>
</feature>
<dbReference type="InterPro" id="IPR005185">
    <property type="entry name" value="YccF"/>
</dbReference>
<dbReference type="InterPro" id="IPR031308">
    <property type="entry name" value="UCP028777"/>
</dbReference>
<keyword evidence="1" id="KW-1133">Transmembrane helix</keyword>
<dbReference type="PIRSF" id="PIRSF028777">
    <property type="entry name" value="UCP028777"/>
    <property type="match status" value="1"/>
</dbReference>
<accession>A0A3G8JQB0</accession>
<dbReference type="Pfam" id="PF03733">
    <property type="entry name" value="YccF"/>
    <property type="match status" value="2"/>
</dbReference>
<feature type="transmembrane region" description="Helical" evidence="1">
    <location>
        <begin position="60"/>
        <end position="83"/>
    </location>
</feature>
<dbReference type="InterPro" id="IPR052937">
    <property type="entry name" value="Inner_membrane_protein"/>
</dbReference>
<dbReference type="GO" id="GO:0005886">
    <property type="term" value="C:plasma membrane"/>
    <property type="evidence" value="ECO:0007669"/>
    <property type="project" value="TreeGrafter"/>
</dbReference>
<dbReference type="AlphaFoldDB" id="A0A3G8JQB0"/>
<feature type="domain" description="Inner membrane component" evidence="2">
    <location>
        <begin position="4"/>
        <end position="54"/>
    </location>
</feature>
<dbReference type="PANTHER" id="PTHR42903:SF1">
    <property type="entry name" value="INNER MEMBRANE PROTEIN YCCF"/>
    <property type="match status" value="1"/>
</dbReference>
<evidence type="ECO:0000256" key="1">
    <source>
        <dbReference type="SAM" id="Phobius"/>
    </source>
</evidence>